<feature type="transmembrane region" description="Helical" evidence="1">
    <location>
        <begin position="87"/>
        <end position="104"/>
    </location>
</feature>
<feature type="transmembrane region" description="Helical" evidence="1">
    <location>
        <begin position="65"/>
        <end position="81"/>
    </location>
</feature>
<feature type="transmembrane region" description="Helical" evidence="1">
    <location>
        <begin position="36"/>
        <end position="53"/>
    </location>
</feature>
<gene>
    <name evidence="2" type="ORF">EDC44_11451</name>
</gene>
<dbReference type="OrthoDB" id="2380563at2"/>
<evidence type="ECO:0000313" key="2">
    <source>
        <dbReference type="EMBL" id="TCP94808.1"/>
    </source>
</evidence>
<feature type="transmembrane region" description="Helical" evidence="1">
    <location>
        <begin position="12"/>
        <end position="30"/>
    </location>
</feature>
<sequence>MKLLISNQHGAIVMALLPFLYGMLSRSLIWQDIFLLLAWCSLYLFTYPFFSLFKGKNLAKYQKWTFIYGIASAVFSVPVFLYHWQTVYAIVAMLPFSALSIYFVKKKDERNLLNDFAGIAIFAIAGIMAYEFNHPLDLHAINIALYPSLFFIGTTLYVKSSMRERKNPKYYYVSLLFHVACLLLCAALQHWWLTGAFIIALIRAYWLPRQKLSVKQIGLIEMVVSLLFFIALLI</sequence>
<comment type="caution">
    <text evidence="2">The sequence shown here is derived from an EMBL/GenBank/DDBJ whole genome shotgun (WGS) entry which is preliminary data.</text>
</comment>
<organism evidence="2 3">
    <name type="scientific">Cricetibacter osteomyelitidis</name>
    <dbReference type="NCBI Taxonomy" id="1521931"/>
    <lineage>
        <taxon>Bacteria</taxon>
        <taxon>Pseudomonadati</taxon>
        <taxon>Pseudomonadota</taxon>
        <taxon>Gammaproteobacteria</taxon>
        <taxon>Pasteurellales</taxon>
        <taxon>Pasteurellaceae</taxon>
        <taxon>Cricetibacter</taxon>
    </lineage>
</organism>
<keyword evidence="1" id="KW-0812">Transmembrane</keyword>
<keyword evidence="3" id="KW-1185">Reference proteome</keyword>
<keyword evidence="1" id="KW-0472">Membrane</keyword>
<evidence type="ECO:0000256" key="1">
    <source>
        <dbReference type="SAM" id="Phobius"/>
    </source>
</evidence>
<evidence type="ECO:0000313" key="3">
    <source>
        <dbReference type="Proteomes" id="UP000295763"/>
    </source>
</evidence>
<name>A0A4R2TCI8_9PAST</name>
<dbReference type="InterPro" id="IPR025576">
    <property type="entry name" value="YwiC"/>
</dbReference>
<feature type="transmembrane region" description="Helical" evidence="1">
    <location>
        <begin position="212"/>
        <end position="233"/>
    </location>
</feature>
<dbReference type="EMBL" id="SLYB01000014">
    <property type="protein sequence ID" value="TCP94808.1"/>
    <property type="molecule type" value="Genomic_DNA"/>
</dbReference>
<protein>
    <submittedName>
        <fullName evidence="2">YwiC-like protein</fullName>
    </submittedName>
</protein>
<reference evidence="2 3" key="1">
    <citation type="submission" date="2019-03" db="EMBL/GenBank/DDBJ databases">
        <title>Genomic Encyclopedia of Type Strains, Phase IV (KMG-IV): sequencing the most valuable type-strain genomes for metagenomic binning, comparative biology and taxonomic classification.</title>
        <authorList>
            <person name="Goeker M."/>
        </authorList>
    </citation>
    <scope>NUCLEOTIDE SEQUENCE [LARGE SCALE GENOMIC DNA]</scope>
    <source>
        <strain evidence="2 3">DSM 28404</strain>
    </source>
</reference>
<dbReference type="Pfam" id="PF14256">
    <property type="entry name" value="YwiC"/>
    <property type="match status" value="1"/>
</dbReference>
<feature type="transmembrane region" description="Helical" evidence="1">
    <location>
        <begin position="138"/>
        <end position="158"/>
    </location>
</feature>
<dbReference type="RefSeq" id="WP_131977102.1">
    <property type="nucleotide sequence ID" value="NZ_SLYB01000014.1"/>
</dbReference>
<keyword evidence="1" id="KW-1133">Transmembrane helix</keyword>
<feature type="transmembrane region" description="Helical" evidence="1">
    <location>
        <begin position="116"/>
        <end position="132"/>
    </location>
</feature>
<dbReference type="AlphaFoldDB" id="A0A4R2TCI8"/>
<accession>A0A4R2TCI8</accession>
<dbReference type="Proteomes" id="UP000295763">
    <property type="component" value="Unassembled WGS sequence"/>
</dbReference>
<feature type="transmembrane region" description="Helical" evidence="1">
    <location>
        <begin position="170"/>
        <end position="192"/>
    </location>
</feature>
<proteinExistence type="predicted"/>